<accession>A0A8J7GNZ8</accession>
<dbReference type="AlphaFoldDB" id="A0A8J7GNZ8"/>
<reference evidence="1" key="1">
    <citation type="submission" date="2020-11" db="EMBL/GenBank/DDBJ databases">
        <title>Sequencing the genomes of 1000 actinobacteria strains.</title>
        <authorList>
            <person name="Klenk H.-P."/>
        </authorList>
    </citation>
    <scope>NUCLEOTIDE SEQUENCE</scope>
    <source>
        <strain evidence="1">DSM 45356</strain>
    </source>
</reference>
<dbReference type="RefSeq" id="WP_197003219.1">
    <property type="nucleotide sequence ID" value="NZ_BONS01000039.1"/>
</dbReference>
<evidence type="ECO:0000313" key="1">
    <source>
        <dbReference type="EMBL" id="MBG6136214.1"/>
    </source>
</evidence>
<dbReference type="Proteomes" id="UP000622552">
    <property type="component" value="Unassembled WGS sequence"/>
</dbReference>
<protein>
    <submittedName>
        <fullName evidence="1">Uncharacterized protein</fullName>
    </submittedName>
</protein>
<keyword evidence="2" id="KW-1185">Reference proteome</keyword>
<dbReference type="EMBL" id="JADOUF010000001">
    <property type="protein sequence ID" value="MBG6136214.1"/>
    <property type="molecule type" value="Genomic_DNA"/>
</dbReference>
<name>A0A8J7GNZ8_9ACTN</name>
<comment type="caution">
    <text evidence="1">The sequence shown here is derived from an EMBL/GenBank/DDBJ whole genome shotgun (WGS) entry which is preliminary data.</text>
</comment>
<organism evidence="1 2">
    <name type="scientific">Longispora fulva</name>
    <dbReference type="NCBI Taxonomy" id="619741"/>
    <lineage>
        <taxon>Bacteria</taxon>
        <taxon>Bacillati</taxon>
        <taxon>Actinomycetota</taxon>
        <taxon>Actinomycetes</taxon>
        <taxon>Micromonosporales</taxon>
        <taxon>Micromonosporaceae</taxon>
        <taxon>Longispora</taxon>
    </lineage>
</organism>
<evidence type="ECO:0000313" key="2">
    <source>
        <dbReference type="Proteomes" id="UP000622552"/>
    </source>
</evidence>
<sequence length="192" mass="20836">MLDPELVTHITTTLTDIEAFADARLGWDAPPRAYGIFTQPDGGGRALLVAAPLPIRESQWHLPDPQRPGVNLSAALVLGGITFQLTEPGAPAWFGRWLTKNGRQLVATAFLFEGYTTSGYAGYTPGDLNEFPAMADAEVRIIAAIDIDGRVWQLVRRRGDSTPELTVMEQPPPEVNATNVIYALARLLAARA</sequence>
<proteinExistence type="predicted"/>
<gene>
    <name evidence="1" type="ORF">IW245_002408</name>
</gene>